<dbReference type="Proteomes" id="UP000238882">
    <property type="component" value="Unassembled WGS sequence"/>
</dbReference>
<gene>
    <name evidence="1" type="ORF">BTO18_11050</name>
</gene>
<evidence type="ECO:0008006" key="3">
    <source>
        <dbReference type="Google" id="ProtNLM"/>
    </source>
</evidence>
<comment type="caution">
    <text evidence="1">The sequence shown here is derived from an EMBL/GenBank/DDBJ whole genome shotgun (WGS) entry which is preliminary data.</text>
</comment>
<dbReference type="OrthoDB" id="1223654at2"/>
<evidence type="ECO:0000313" key="2">
    <source>
        <dbReference type="Proteomes" id="UP000238882"/>
    </source>
</evidence>
<evidence type="ECO:0000313" key="1">
    <source>
        <dbReference type="EMBL" id="PQJ79676.1"/>
    </source>
</evidence>
<dbReference type="Pfam" id="PF13715">
    <property type="entry name" value="CarbopepD_reg_2"/>
    <property type="match status" value="1"/>
</dbReference>
<accession>A0A2S7WQG0</accession>
<reference evidence="1 2" key="1">
    <citation type="submission" date="2016-12" db="EMBL/GenBank/DDBJ databases">
        <title>Trade-off between light-utilization and light-protection in marine flavobacteria.</title>
        <authorList>
            <person name="Kumagai Y."/>
            <person name="Yoshizawa S."/>
            <person name="Kogure K."/>
            <person name="Iwasaki W."/>
        </authorList>
    </citation>
    <scope>NUCLEOTIDE SEQUENCE [LARGE SCALE GENOMIC DNA]</scope>
    <source>
        <strain evidence="1 2">NBRC 108759</strain>
    </source>
</reference>
<protein>
    <recommendedName>
        <fullName evidence="3">Carboxypeptidase-like regulatory domain-containing protein</fullName>
    </recommendedName>
</protein>
<dbReference type="Gene3D" id="2.60.40.1120">
    <property type="entry name" value="Carboxypeptidase-like, regulatory domain"/>
    <property type="match status" value="1"/>
</dbReference>
<name>A0A2S7WQG0_9FLAO</name>
<dbReference type="InterPro" id="IPR008969">
    <property type="entry name" value="CarboxyPept-like_regulatory"/>
</dbReference>
<dbReference type="EMBL" id="MSCN01000001">
    <property type="protein sequence ID" value="PQJ79676.1"/>
    <property type="molecule type" value="Genomic_DNA"/>
</dbReference>
<dbReference type="AlphaFoldDB" id="A0A2S7WQG0"/>
<organism evidence="1 2">
    <name type="scientific">Polaribacter porphyrae</name>
    <dbReference type="NCBI Taxonomy" id="1137780"/>
    <lineage>
        <taxon>Bacteria</taxon>
        <taxon>Pseudomonadati</taxon>
        <taxon>Bacteroidota</taxon>
        <taxon>Flavobacteriia</taxon>
        <taxon>Flavobacteriales</taxon>
        <taxon>Flavobacteriaceae</taxon>
    </lineage>
</organism>
<sequence length="406" mass="47544">MRTIFFILLALFVNSIFSQIIIKGTVYDEKGPLESVAVYLNNTMLGTTTNADGEFSIPVKEGQHELIVSYLGYKKIAYSLNTSTYTKPLVFALVEEENVLDEIVIKKTVYDDKWKNNLAVFKREFIGTTELAEDCEILNPKVLSFDYDYKENKLTAYARKPLQIKHKALGYLITYELESFIRHKNYITYLGYTRYQELKGGKRKQRRWKKNRQVAYNGSPVHFYKSLLNDTFTKEGFIVNQFKRVLNPERPSDEEIRKARQLLRLNRGLMINFSKKIDNPKTALDSALVTTRKSRLPKFRDYLYKSKLKKEDILGFKNNTYQLIFENNLSVVYTKEKEEMGYLRRNIFSKRRKPLPQTSSIIPIDDKIILDVTGNLVNPLDVLYEGYWSYEKFANTLPLDYIPTED</sequence>
<dbReference type="RefSeq" id="WP_105016271.1">
    <property type="nucleotide sequence ID" value="NZ_MSCN01000001.1"/>
</dbReference>
<dbReference type="SUPFAM" id="SSF49464">
    <property type="entry name" value="Carboxypeptidase regulatory domain-like"/>
    <property type="match status" value="1"/>
</dbReference>
<proteinExistence type="predicted"/>
<keyword evidence="2" id="KW-1185">Reference proteome</keyword>